<sequence length="59" mass="6055">MTDTTTNLYHSIANPRRTTLMSVSAADAAAPHRETAPALTLVGADDAAVCVDGVCALPE</sequence>
<accession>A0A1Y0HSB0</accession>
<organism evidence="1 2">
    <name type="scientific">Cellulosimicrobium cellulans</name>
    <name type="common">Arthrobacter luteus</name>
    <dbReference type="NCBI Taxonomy" id="1710"/>
    <lineage>
        <taxon>Bacteria</taxon>
        <taxon>Bacillati</taxon>
        <taxon>Actinomycetota</taxon>
        <taxon>Actinomycetes</taxon>
        <taxon>Micrococcales</taxon>
        <taxon>Promicromonosporaceae</taxon>
        <taxon>Cellulosimicrobium</taxon>
    </lineage>
</organism>
<reference evidence="1 2" key="1">
    <citation type="submission" date="2017-05" db="EMBL/GenBank/DDBJ databases">
        <authorList>
            <person name="Song R."/>
            <person name="Chenine A.L."/>
            <person name="Ruprecht R.M."/>
        </authorList>
    </citation>
    <scope>NUCLEOTIDE SEQUENCE [LARGE SCALE GENOMIC DNA]</scope>
    <source>
        <strain evidence="1 2">PSBB019</strain>
    </source>
</reference>
<dbReference type="Proteomes" id="UP000196228">
    <property type="component" value="Chromosome"/>
</dbReference>
<dbReference type="KEGG" id="cceu:CBR64_05655"/>
<gene>
    <name evidence="1" type="ORF">CBR64_05655</name>
</gene>
<name>A0A1Y0HSB0_CELCE</name>
<evidence type="ECO:0000313" key="2">
    <source>
        <dbReference type="Proteomes" id="UP000196228"/>
    </source>
</evidence>
<dbReference type="AlphaFoldDB" id="A0A1Y0HSB0"/>
<dbReference type="OrthoDB" id="5148380at2"/>
<dbReference type="EMBL" id="CP021383">
    <property type="protein sequence ID" value="ARU51048.1"/>
    <property type="molecule type" value="Genomic_DNA"/>
</dbReference>
<dbReference type="RefSeq" id="WP_087470101.1">
    <property type="nucleotide sequence ID" value="NZ_CP021383.1"/>
</dbReference>
<evidence type="ECO:0000313" key="1">
    <source>
        <dbReference type="EMBL" id="ARU51048.1"/>
    </source>
</evidence>
<protein>
    <submittedName>
        <fullName evidence="1">Uncharacterized protein</fullName>
    </submittedName>
</protein>
<proteinExistence type="predicted"/>